<comment type="caution">
    <text evidence="2">The sequence shown here is derived from an EMBL/GenBank/DDBJ whole genome shotgun (WGS) entry which is preliminary data.</text>
</comment>
<organism evidence="2 3">
    <name type="scientific">Stakelama flava</name>
    <dbReference type="NCBI Taxonomy" id="2860338"/>
    <lineage>
        <taxon>Bacteria</taxon>
        <taxon>Pseudomonadati</taxon>
        <taxon>Pseudomonadota</taxon>
        <taxon>Alphaproteobacteria</taxon>
        <taxon>Sphingomonadales</taxon>
        <taxon>Sphingomonadaceae</taxon>
        <taxon>Stakelama</taxon>
    </lineage>
</organism>
<accession>A0ABS6XPP2</accession>
<dbReference type="RefSeq" id="WP_219239307.1">
    <property type="nucleotide sequence ID" value="NZ_JAHWZX010000020.1"/>
</dbReference>
<dbReference type="InterPro" id="IPR012312">
    <property type="entry name" value="Hemerythrin-like"/>
</dbReference>
<reference evidence="2 3" key="1">
    <citation type="submission" date="2021-07" db="EMBL/GenBank/DDBJ databases">
        <title>Stakelama flava sp. nov., a novel endophytic bacterium isolated from branch of Kandelia candel.</title>
        <authorList>
            <person name="Tuo L."/>
        </authorList>
    </citation>
    <scope>NUCLEOTIDE SEQUENCE [LARGE SCALE GENOMIC DNA]</scope>
    <source>
        <strain evidence="2 3">CBK3Z-3</strain>
    </source>
</reference>
<evidence type="ECO:0000259" key="1">
    <source>
        <dbReference type="Pfam" id="PF01814"/>
    </source>
</evidence>
<dbReference type="Proteomes" id="UP001197214">
    <property type="component" value="Unassembled WGS sequence"/>
</dbReference>
<feature type="domain" description="Hemerythrin-like" evidence="1">
    <location>
        <begin position="5"/>
        <end position="133"/>
    </location>
</feature>
<evidence type="ECO:0000313" key="2">
    <source>
        <dbReference type="EMBL" id="MBW4332182.1"/>
    </source>
</evidence>
<dbReference type="EMBL" id="JAHWZX010000020">
    <property type="protein sequence ID" value="MBW4332182.1"/>
    <property type="molecule type" value="Genomic_DNA"/>
</dbReference>
<evidence type="ECO:0000313" key="3">
    <source>
        <dbReference type="Proteomes" id="UP001197214"/>
    </source>
</evidence>
<proteinExistence type="predicted"/>
<gene>
    <name evidence="2" type="ORF">KY084_15070</name>
</gene>
<protein>
    <submittedName>
        <fullName evidence="2">Hemerythrin domain-containing protein</fullName>
    </submittedName>
</protein>
<sequence length="173" mass="19970">MYSNDRLFADHAELRAISAELRELCSHPEPAERDRICDVRWRMARCLLRNLPLKDRMVYSRLRSHPDPKIAAVAKRYSDETLLLYGQFEKHMENWPPQRVETEWPGYCVGAKQMTSLLEARLAREENELLPHLDGAPQIPPQRRDGDRNWAADGWRIRALLGIDPPSSASNAA</sequence>
<dbReference type="Pfam" id="PF01814">
    <property type="entry name" value="Hemerythrin"/>
    <property type="match status" value="1"/>
</dbReference>
<keyword evidence="3" id="KW-1185">Reference proteome</keyword>
<name>A0ABS6XPP2_9SPHN</name>